<reference evidence="4" key="1">
    <citation type="journal article" date="2014" name="BMC Genomics">
        <title>Genome sequencing of two Neorhizobium galegae strains reveals a noeT gene responsible for the unusual acetylation of the nodulation factors.</title>
        <authorList>
            <person name="Osterman J."/>
            <person name="Marsh J."/>
            <person name="Laine P.K."/>
            <person name="Zeng Z."/>
            <person name="Alatalo E."/>
            <person name="Sullivan J.T."/>
            <person name="Young J.P."/>
            <person name="Thomas-Oates J."/>
            <person name="Paulin L."/>
            <person name="Lindstrom K."/>
        </authorList>
    </citation>
    <scope>NUCLEOTIDE SEQUENCE [LARGE SCALE GENOMIC DNA]</scope>
    <source>
        <strain evidence="4">HAMBI 1141</strain>
    </source>
</reference>
<dbReference type="PATRIC" id="fig|1028801.3.peg.3922"/>
<dbReference type="InterPro" id="IPR045426">
    <property type="entry name" value="ADYC"/>
</dbReference>
<sequence>MATTRESRCHIPPDRVVEMIGPCPFTKLVALALICCAAVASSSLPAAATVSLPERIEKTDVVGTAFRLTFSSGRVLQGKELIGATLSLHLSGDPVAHRVRIDDIVTDSRDPEGEVLLHKVTIVDGATPAELCDADPDGNRWMFPLRGQWNGEGKMTSRSGFTLTCSAGAQGKCVRFGYKPWKTLSDGMDLAEYHRACVNMVRADYCGDHATTRTGMKIDIYDDRGIQREAESSGSDELSFEAAWSSTGAVCVAHTRVPERMTLDGLSRSCPRLTDRLGTTPCTRQNAEAGLFGKALLFNRSR</sequence>
<dbReference type="EMBL" id="HG938355">
    <property type="protein sequence ID" value="CDN56175.1"/>
    <property type="molecule type" value="Genomic_DNA"/>
</dbReference>
<gene>
    <name evidence="3" type="ORF">RG1141_CH38480</name>
</gene>
<accession>A0A068TFJ3</accession>
<feature type="chain" id="PRO_5001653898" description="ADYC domain-containing protein" evidence="1">
    <location>
        <begin position="49"/>
        <end position="302"/>
    </location>
</feature>
<evidence type="ECO:0000313" key="4">
    <source>
        <dbReference type="Proteomes" id="UP000028186"/>
    </source>
</evidence>
<evidence type="ECO:0000313" key="3">
    <source>
        <dbReference type="EMBL" id="CDN56175.1"/>
    </source>
</evidence>
<feature type="signal peptide" evidence="1">
    <location>
        <begin position="1"/>
        <end position="48"/>
    </location>
</feature>
<evidence type="ECO:0000259" key="2">
    <source>
        <dbReference type="Pfam" id="PF20032"/>
    </source>
</evidence>
<proteinExistence type="predicted"/>
<feature type="domain" description="ADYC" evidence="2">
    <location>
        <begin position="78"/>
        <end position="257"/>
    </location>
</feature>
<dbReference type="KEGG" id="ngl:RG1141_CH38480"/>
<protein>
    <recommendedName>
        <fullName evidence="2">ADYC domain-containing protein</fullName>
    </recommendedName>
</protein>
<dbReference type="HOGENOM" id="CLU_920791_0_0_5"/>
<dbReference type="Pfam" id="PF20032">
    <property type="entry name" value="ADYC"/>
    <property type="match status" value="1"/>
</dbReference>
<name>A0A068TFJ3_NEOGA</name>
<dbReference type="AlphaFoldDB" id="A0A068TFJ3"/>
<dbReference type="RefSeq" id="WP_157885190.1">
    <property type="nucleotide sequence ID" value="NZ_HG938355.1"/>
</dbReference>
<keyword evidence="1" id="KW-0732">Signal</keyword>
<dbReference type="eggNOG" id="COG1357">
    <property type="taxonomic scope" value="Bacteria"/>
</dbReference>
<dbReference type="Proteomes" id="UP000028186">
    <property type="component" value="Chromosome I"/>
</dbReference>
<organism evidence="3 4">
    <name type="scientific">Neorhizobium galegae bv. officinalis bv. officinalis str. HAMBI 1141</name>
    <dbReference type="NCBI Taxonomy" id="1028801"/>
    <lineage>
        <taxon>Bacteria</taxon>
        <taxon>Pseudomonadati</taxon>
        <taxon>Pseudomonadota</taxon>
        <taxon>Alphaproteobacteria</taxon>
        <taxon>Hyphomicrobiales</taxon>
        <taxon>Rhizobiaceae</taxon>
        <taxon>Rhizobium/Agrobacterium group</taxon>
        <taxon>Neorhizobium</taxon>
    </lineage>
</organism>
<evidence type="ECO:0000256" key="1">
    <source>
        <dbReference type="SAM" id="SignalP"/>
    </source>
</evidence>